<protein>
    <submittedName>
        <fullName evidence="4">VWA domain-containing protein</fullName>
    </submittedName>
</protein>
<dbReference type="AlphaFoldDB" id="A0ABD6DGH5"/>
<feature type="domain" description="VWFA" evidence="3">
    <location>
        <begin position="211"/>
        <end position="392"/>
    </location>
</feature>
<name>A0ABD6DGH5_9EURY</name>
<keyword evidence="2" id="KW-0472">Membrane</keyword>
<keyword evidence="2" id="KW-0812">Transmembrane</keyword>
<dbReference type="InterPro" id="IPR006311">
    <property type="entry name" value="TAT_signal"/>
</dbReference>
<sequence length="503" mass="53274">MSEKPLALSRRKILAGIGAAGVASVGAGLGTSAYFNDVESFENNSLTAGELDLRVDWQQLYYGPTESWEFVNAHPDDIGDGEQSIELDGETYRYSDEGQNIVDVLDCDTLGQDYESNFGDQDSLVSLGDVKPGDEGEITFSLHLCDNPGYIWLTADDFSESGGATPDPEEEELGEGESDDGELAENMNVEFWYDDNCNNSLDGGESGADLDVMLVLDRSGSMTNQPDKFQDMKDGAETLVNTLTADDQAGLASFAGSASRDQDLTDTDASGKIAVNGTIQGLSSGGSTNIAQGIEYAAEELLDDESLYGTSTSPSGNAESDHTKIMVVLSNGGETIGDADAAAQTAKDNGIRVFSIAYGSGANTTLLQNVASSGDFYDSSDVDDIEQTFEDIAEDIAGETLILGKGDGVHDDHVTLAEAMEIMESNGGMVPLDGTGDMEYGDGPTSEARDCFEAGQSYCIGAHWWVPTDVGNEIQGDSVEFDLGFYAEQCRHNDGSGPESVPE</sequence>
<dbReference type="Pfam" id="PF00092">
    <property type="entry name" value="VWA"/>
    <property type="match status" value="1"/>
</dbReference>
<dbReference type="CDD" id="cd00198">
    <property type="entry name" value="vWFA"/>
    <property type="match status" value="1"/>
</dbReference>
<feature type="compositionally biased region" description="Acidic residues" evidence="1">
    <location>
        <begin position="167"/>
        <end position="180"/>
    </location>
</feature>
<dbReference type="InterPro" id="IPR002035">
    <property type="entry name" value="VWF_A"/>
</dbReference>
<evidence type="ECO:0000259" key="3">
    <source>
        <dbReference type="PROSITE" id="PS50234"/>
    </source>
</evidence>
<dbReference type="PANTHER" id="PTHR22588">
    <property type="entry name" value="VWFA DOMAIN-CONTAINING PROTEIN"/>
    <property type="match status" value="1"/>
</dbReference>
<dbReference type="SUPFAM" id="SSF53300">
    <property type="entry name" value="vWA-like"/>
    <property type="match status" value="1"/>
</dbReference>
<dbReference type="NCBIfam" id="TIGR04088">
    <property type="entry name" value="cognate_SipW"/>
    <property type="match status" value="1"/>
</dbReference>
<dbReference type="SMART" id="SM00327">
    <property type="entry name" value="VWA"/>
    <property type="match status" value="1"/>
</dbReference>
<dbReference type="InterPro" id="IPR023833">
    <property type="entry name" value="Signal_pept_SipW-depend-type"/>
</dbReference>
<dbReference type="PROSITE" id="PS51318">
    <property type="entry name" value="TAT"/>
    <property type="match status" value="1"/>
</dbReference>
<dbReference type="InterPro" id="IPR036465">
    <property type="entry name" value="vWFA_dom_sf"/>
</dbReference>
<dbReference type="RefSeq" id="WP_256399705.1">
    <property type="nucleotide sequence ID" value="NZ_JANHJR010000002.1"/>
</dbReference>
<dbReference type="InterPro" id="IPR052229">
    <property type="entry name" value="Collagen-VI/PIF"/>
</dbReference>
<accession>A0ABD6DGH5</accession>
<keyword evidence="2" id="KW-1133">Transmembrane helix</keyword>
<gene>
    <name evidence="4" type="ORF">ACFSBL_01955</name>
</gene>
<evidence type="ECO:0000256" key="1">
    <source>
        <dbReference type="SAM" id="MobiDB-lite"/>
    </source>
</evidence>
<feature type="transmembrane region" description="Helical" evidence="2">
    <location>
        <begin position="12"/>
        <end position="35"/>
    </location>
</feature>
<dbReference type="PANTHER" id="PTHR22588:SF3">
    <property type="entry name" value="VWFA DOMAIN-CONTAINING PROTEIN"/>
    <property type="match status" value="1"/>
</dbReference>
<dbReference type="EMBL" id="JBHUDO010000001">
    <property type="protein sequence ID" value="MFD1644435.1"/>
    <property type="molecule type" value="Genomic_DNA"/>
</dbReference>
<evidence type="ECO:0000313" key="4">
    <source>
        <dbReference type="EMBL" id="MFD1644435.1"/>
    </source>
</evidence>
<evidence type="ECO:0000313" key="5">
    <source>
        <dbReference type="Proteomes" id="UP001597034"/>
    </source>
</evidence>
<proteinExistence type="predicted"/>
<dbReference type="PROSITE" id="PS50234">
    <property type="entry name" value="VWFA"/>
    <property type="match status" value="1"/>
</dbReference>
<reference evidence="4 5" key="1">
    <citation type="journal article" date="2019" name="Int. J. Syst. Evol. Microbiol.">
        <title>The Global Catalogue of Microorganisms (GCM) 10K type strain sequencing project: providing services to taxonomists for standard genome sequencing and annotation.</title>
        <authorList>
            <consortium name="The Broad Institute Genomics Platform"/>
            <consortium name="The Broad Institute Genome Sequencing Center for Infectious Disease"/>
            <person name="Wu L."/>
            <person name="Ma J."/>
        </authorList>
    </citation>
    <scope>NUCLEOTIDE SEQUENCE [LARGE SCALE GENOMIC DNA]</scope>
    <source>
        <strain evidence="4 5">CGMCC 1.10390</strain>
    </source>
</reference>
<dbReference type="Gene3D" id="3.40.50.410">
    <property type="entry name" value="von Willebrand factor, type A domain"/>
    <property type="match status" value="1"/>
</dbReference>
<keyword evidence="5" id="KW-1185">Reference proteome</keyword>
<organism evidence="4 5">
    <name type="scientific">Haloarchaeobius litoreus</name>
    <dbReference type="NCBI Taxonomy" id="755306"/>
    <lineage>
        <taxon>Archaea</taxon>
        <taxon>Methanobacteriati</taxon>
        <taxon>Methanobacteriota</taxon>
        <taxon>Stenosarchaea group</taxon>
        <taxon>Halobacteria</taxon>
        <taxon>Halobacteriales</taxon>
        <taxon>Halorubellaceae</taxon>
        <taxon>Haloarchaeobius</taxon>
    </lineage>
</organism>
<evidence type="ECO:0000256" key="2">
    <source>
        <dbReference type="SAM" id="Phobius"/>
    </source>
</evidence>
<feature type="region of interest" description="Disordered" evidence="1">
    <location>
        <begin position="157"/>
        <end position="180"/>
    </location>
</feature>
<dbReference type="Proteomes" id="UP001597034">
    <property type="component" value="Unassembled WGS sequence"/>
</dbReference>
<comment type="caution">
    <text evidence="4">The sequence shown here is derived from an EMBL/GenBank/DDBJ whole genome shotgun (WGS) entry which is preliminary data.</text>
</comment>